<organism evidence="1 2">
    <name type="scientific">Sporanaerobium hydrogeniformans</name>
    <dbReference type="NCBI Taxonomy" id="3072179"/>
    <lineage>
        <taxon>Bacteria</taxon>
        <taxon>Bacillati</taxon>
        <taxon>Bacillota</taxon>
        <taxon>Clostridia</taxon>
        <taxon>Lachnospirales</taxon>
        <taxon>Lachnospiraceae</taxon>
        <taxon>Sporanaerobium</taxon>
    </lineage>
</organism>
<sequence length="295" mass="32360">MKETKKIPAWVGDLMLFITALVWGGGFIGVKESLNTLSPFYMIAARFAIASILLVLIFWKKLGGFTKEEIKYGSIIGLFLFLGFGFQTVGAIHLEMSKLAFLTALNVIMVPFLVRVVFKEPIKKYNLIASFIAVLGFIFLNFNAATGLTIGYGEVLGILCAIAFAAQITSTGHFAKKVDPIRLTVIQMVVCCLLGFMIAIPFEPIPQAVSKQMLIPVLYLGVFSTCIAFLFQTVGQKYTSAPRAAIILCMESVFGTLFAVLFFKEVITVYTVIGAILIMAGVILSEYMHARGESR</sequence>
<comment type="caution">
    <text evidence="1">The sequence shown here is derived from an EMBL/GenBank/DDBJ whole genome shotgun (WGS) entry which is preliminary data.</text>
</comment>
<proteinExistence type="predicted"/>
<accession>A0AC61DD50</accession>
<name>A0AC61DD50_9FIRM</name>
<evidence type="ECO:0000313" key="1">
    <source>
        <dbReference type="EMBL" id="PHV71224.1"/>
    </source>
</evidence>
<keyword evidence="2" id="KW-1185">Reference proteome</keyword>
<dbReference type="Proteomes" id="UP000224460">
    <property type="component" value="Unassembled WGS sequence"/>
</dbReference>
<gene>
    <name evidence="1" type="ORF">CS063_05910</name>
</gene>
<evidence type="ECO:0000313" key="2">
    <source>
        <dbReference type="Proteomes" id="UP000224460"/>
    </source>
</evidence>
<dbReference type="EMBL" id="PEDL01000004">
    <property type="protein sequence ID" value="PHV71224.1"/>
    <property type="molecule type" value="Genomic_DNA"/>
</dbReference>
<protein>
    <submittedName>
        <fullName evidence="1">EamA family transporter</fullName>
    </submittedName>
</protein>
<reference evidence="1" key="1">
    <citation type="submission" date="2017-10" db="EMBL/GenBank/DDBJ databases">
        <title>Genome sequence of cellulolytic Lachnospiraceae bacterium XHS1971 isolated from hotspring sediment.</title>
        <authorList>
            <person name="Vasudevan G."/>
            <person name="Joshi A.J."/>
            <person name="Hivarkar S."/>
            <person name="Lanjekar V.B."/>
            <person name="Dhakephalkar P.K."/>
            <person name="Dagar S."/>
        </authorList>
    </citation>
    <scope>NUCLEOTIDE SEQUENCE</scope>
    <source>
        <strain evidence="1">XHS1971</strain>
    </source>
</reference>